<evidence type="ECO:0000256" key="3">
    <source>
        <dbReference type="ARBA" id="ARBA00022691"/>
    </source>
</evidence>
<dbReference type="Proteomes" id="UP001296104">
    <property type="component" value="Unassembled WGS sequence"/>
</dbReference>
<keyword evidence="1" id="KW-0489">Methyltransferase</keyword>
<protein>
    <submittedName>
        <fullName evidence="5">Sterigmatocystin 8-O-methyltransferase</fullName>
    </submittedName>
</protein>
<dbReference type="PROSITE" id="PS51683">
    <property type="entry name" value="SAM_OMT_II"/>
    <property type="match status" value="1"/>
</dbReference>
<dbReference type="AlphaFoldDB" id="A0AAI8YRG2"/>
<dbReference type="PANTHER" id="PTHR43712">
    <property type="entry name" value="PUTATIVE (AFU_ORTHOLOGUE AFUA_4G14580)-RELATED"/>
    <property type="match status" value="1"/>
</dbReference>
<dbReference type="Gene3D" id="1.10.10.10">
    <property type="entry name" value="Winged helix-like DNA-binding domain superfamily/Winged helix DNA-binding domain"/>
    <property type="match status" value="1"/>
</dbReference>
<dbReference type="InterPro" id="IPR036390">
    <property type="entry name" value="WH_DNA-bd_sf"/>
</dbReference>
<dbReference type="InterPro" id="IPR016461">
    <property type="entry name" value="COMT-like"/>
</dbReference>
<reference evidence="5" key="1">
    <citation type="submission" date="2023-11" db="EMBL/GenBank/DDBJ databases">
        <authorList>
            <person name="Alioto T."/>
            <person name="Alioto T."/>
            <person name="Gomez Garrido J."/>
        </authorList>
    </citation>
    <scope>NUCLEOTIDE SEQUENCE</scope>
</reference>
<evidence type="ECO:0000256" key="1">
    <source>
        <dbReference type="ARBA" id="ARBA00022603"/>
    </source>
</evidence>
<dbReference type="GO" id="GO:0008171">
    <property type="term" value="F:O-methyltransferase activity"/>
    <property type="evidence" value="ECO:0007669"/>
    <property type="project" value="InterPro"/>
</dbReference>
<dbReference type="InterPro" id="IPR029063">
    <property type="entry name" value="SAM-dependent_MTases_sf"/>
</dbReference>
<evidence type="ECO:0000313" key="5">
    <source>
        <dbReference type="EMBL" id="CAK3779712.1"/>
    </source>
</evidence>
<evidence type="ECO:0000259" key="4">
    <source>
        <dbReference type="Pfam" id="PF00891"/>
    </source>
</evidence>
<name>A0AAI8YRG2_9PEZI</name>
<accession>A0AAI8YRG2</accession>
<keyword evidence="3" id="KW-0949">S-adenosyl-L-methionine</keyword>
<dbReference type="SUPFAM" id="SSF46785">
    <property type="entry name" value="Winged helix' DNA-binding domain"/>
    <property type="match status" value="1"/>
</dbReference>
<dbReference type="GO" id="GO:0032259">
    <property type="term" value="P:methylation"/>
    <property type="evidence" value="ECO:0007669"/>
    <property type="project" value="UniProtKB-KW"/>
</dbReference>
<dbReference type="InterPro" id="IPR001077">
    <property type="entry name" value="COMT_C"/>
</dbReference>
<proteinExistence type="predicted"/>
<dbReference type="EMBL" id="CAVMBE010000002">
    <property type="protein sequence ID" value="CAK3779712.1"/>
    <property type="molecule type" value="Genomic_DNA"/>
</dbReference>
<evidence type="ECO:0000256" key="2">
    <source>
        <dbReference type="ARBA" id="ARBA00022679"/>
    </source>
</evidence>
<dbReference type="Gene3D" id="3.40.50.150">
    <property type="entry name" value="Vaccinia Virus protein VP39"/>
    <property type="match status" value="1"/>
</dbReference>
<dbReference type="SUPFAM" id="SSF53335">
    <property type="entry name" value="S-adenosyl-L-methionine-dependent methyltransferases"/>
    <property type="match status" value="1"/>
</dbReference>
<sequence length="396" mass="44113">MSADSIRQLASNLPEDADARREIYKAAKELMWRSEPPRETNFRIFWSNGAAAAGVAATDLGLFRILAKEPNRAFSAEELSKSTGADVTLLTRLLKVLAAWGYVGQPGPNAFQATNNTIALTTPFAEGAAQVQTQFSGPMFNALPEYLKKIGYKNPSDTSSTPFHMAYNTTKDIFEWFAENKEWSDKVMGFMGVQREGQAPWMPRRELMQGFDVALSSEDLQKGRAQFVDVGGAVGHQSIAFREAYPELTGPVILQDLPFIVDLARKNPRTGEVKVTIQPHDFMTPETPEAKGAKIFYIRNVLHDWNDGKNSVILGHIRDAMAEDSILIIDEAVVPDVDMAVQVAAYDMVMMAMPAAQERPEALWRDLVERQVGLKIRDIRKYDESSCDSLIFITKS</sequence>
<organism evidence="5 6">
    <name type="scientific">Lecanosticta acicola</name>
    <dbReference type="NCBI Taxonomy" id="111012"/>
    <lineage>
        <taxon>Eukaryota</taxon>
        <taxon>Fungi</taxon>
        <taxon>Dikarya</taxon>
        <taxon>Ascomycota</taxon>
        <taxon>Pezizomycotina</taxon>
        <taxon>Dothideomycetes</taxon>
        <taxon>Dothideomycetidae</taxon>
        <taxon>Mycosphaerellales</taxon>
        <taxon>Mycosphaerellaceae</taxon>
        <taxon>Lecanosticta</taxon>
    </lineage>
</organism>
<feature type="domain" description="O-methyltransferase C-terminal" evidence="4">
    <location>
        <begin position="213"/>
        <end position="370"/>
    </location>
</feature>
<dbReference type="Pfam" id="PF00891">
    <property type="entry name" value="Methyltransf_2"/>
    <property type="match status" value="1"/>
</dbReference>
<dbReference type="InterPro" id="IPR036388">
    <property type="entry name" value="WH-like_DNA-bd_sf"/>
</dbReference>
<gene>
    <name evidence="5" type="ORF">LECACI_7A000551</name>
</gene>
<keyword evidence="2" id="KW-0808">Transferase</keyword>
<dbReference type="PANTHER" id="PTHR43712:SF1">
    <property type="entry name" value="HYPOTHETICAL O-METHYLTRANSFERASE (EUROFUNG)-RELATED"/>
    <property type="match status" value="1"/>
</dbReference>
<evidence type="ECO:0000313" key="6">
    <source>
        <dbReference type="Proteomes" id="UP001296104"/>
    </source>
</evidence>
<comment type="caution">
    <text evidence="5">The sequence shown here is derived from an EMBL/GenBank/DDBJ whole genome shotgun (WGS) entry which is preliminary data.</text>
</comment>
<keyword evidence="6" id="KW-1185">Reference proteome</keyword>